<evidence type="ECO:0000313" key="3">
    <source>
        <dbReference type="EMBL" id="HJC35232.1"/>
    </source>
</evidence>
<organism evidence="3 4">
    <name type="scientific">Candidatus Mediterraneibacter faecipullorum</name>
    <dbReference type="NCBI Taxonomy" id="2838670"/>
    <lineage>
        <taxon>Bacteria</taxon>
        <taxon>Bacillati</taxon>
        <taxon>Bacillota</taxon>
        <taxon>Clostridia</taxon>
        <taxon>Lachnospirales</taxon>
        <taxon>Lachnospiraceae</taxon>
        <taxon>Mediterraneibacter</taxon>
    </lineage>
</organism>
<sequence>MEKCCGDREMKRLRASCNIWILLILITGLASGCVSRYDGEQKLRDLDFTVVDREDEPEELSTMIEGEKGHPFQILYADQGQLYLAEGYGEQPTTGYSVAVRELYETENTIHIRTNLLGPEKGEDIKEITTFPYVVVQLGYIDKDVLFD</sequence>
<protein>
    <submittedName>
        <fullName evidence="3">Protease complex subunit PrcB family protein</fullName>
    </submittedName>
</protein>
<keyword evidence="1" id="KW-1133">Transmembrane helix</keyword>
<feature type="transmembrane region" description="Helical" evidence="1">
    <location>
        <begin position="19"/>
        <end position="37"/>
    </location>
</feature>
<dbReference type="PROSITE" id="PS51257">
    <property type="entry name" value="PROKAR_LIPOPROTEIN"/>
    <property type="match status" value="1"/>
</dbReference>
<accession>A0A9D2SU36</accession>
<reference evidence="3" key="1">
    <citation type="journal article" date="2021" name="PeerJ">
        <title>Extensive microbial diversity within the chicken gut microbiome revealed by metagenomics and culture.</title>
        <authorList>
            <person name="Gilroy R."/>
            <person name="Ravi A."/>
            <person name="Getino M."/>
            <person name="Pursley I."/>
            <person name="Horton D.L."/>
            <person name="Alikhan N.F."/>
            <person name="Baker D."/>
            <person name="Gharbi K."/>
            <person name="Hall N."/>
            <person name="Watson M."/>
            <person name="Adriaenssens E.M."/>
            <person name="Foster-Nyarko E."/>
            <person name="Jarju S."/>
            <person name="Secka A."/>
            <person name="Antonio M."/>
            <person name="Oren A."/>
            <person name="Chaudhuri R.R."/>
            <person name="La Ragione R."/>
            <person name="Hildebrand F."/>
            <person name="Pallen M.J."/>
        </authorList>
    </citation>
    <scope>NUCLEOTIDE SEQUENCE</scope>
    <source>
        <strain evidence="3">ChiW19-954</strain>
    </source>
</reference>
<dbReference type="GO" id="GO:0008233">
    <property type="term" value="F:peptidase activity"/>
    <property type="evidence" value="ECO:0007669"/>
    <property type="project" value="UniProtKB-KW"/>
</dbReference>
<evidence type="ECO:0000313" key="4">
    <source>
        <dbReference type="Proteomes" id="UP000823890"/>
    </source>
</evidence>
<dbReference type="Pfam" id="PF14343">
    <property type="entry name" value="PrcB_C"/>
    <property type="match status" value="1"/>
</dbReference>
<reference evidence="3" key="2">
    <citation type="submission" date="2021-04" db="EMBL/GenBank/DDBJ databases">
        <authorList>
            <person name="Gilroy R."/>
        </authorList>
    </citation>
    <scope>NUCLEOTIDE SEQUENCE</scope>
    <source>
        <strain evidence="3">ChiW19-954</strain>
    </source>
</reference>
<comment type="caution">
    <text evidence="3">The sequence shown here is derived from an EMBL/GenBank/DDBJ whole genome shotgun (WGS) entry which is preliminary data.</text>
</comment>
<proteinExistence type="predicted"/>
<keyword evidence="1" id="KW-0812">Transmembrane</keyword>
<keyword evidence="3" id="KW-0378">Hydrolase</keyword>
<dbReference type="AlphaFoldDB" id="A0A9D2SU36"/>
<dbReference type="Proteomes" id="UP000823890">
    <property type="component" value="Unassembled WGS sequence"/>
</dbReference>
<dbReference type="EMBL" id="DWWO01000140">
    <property type="protein sequence ID" value="HJC35232.1"/>
    <property type="molecule type" value="Genomic_DNA"/>
</dbReference>
<name>A0A9D2SU36_9FIRM</name>
<keyword evidence="3" id="KW-0645">Protease</keyword>
<feature type="domain" description="PrcB C-terminal" evidence="2">
    <location>
        <begin position="82"/>
        <end position="138"/>
    </location>
</feature>
<dbReference type="InterPro" id="IPR025748">
    <property type="entry name" value="PrcB_C_dom"/>
</dbReference>
<keyword evidence="1" id="KW-0472">Membrane</keyword>
<evidence type="ECO:0000256" key="1">
    <source>
        <dbReference type="SAM" id="Phobius"/>
    </source>
</evidence>
<dbReference type="GO" id="GO:0006508">
    <property type="term" value="P:proteolysis"/>
    <property type="evidence" value="ECO:0007669"/>
    <property type="project" value="UniProtKB-KW"/>
</dbReference>
<gene>
    <name evidence="3" type="ORF">H9758_11705</name>
</gene>
<evidence type="ECO:0000259" key="2">
    <source>
        <dbReference type="Pfam" id="PF14343"/>
    </source>
</evidence>